<dbReference type="Pfam" id="PF01547">
    <property type="entry name" value="SBP_bac_1"/>
    <property type="match status" value="1"/>
</dbReference>
<dbReference type="EMBL" id="JAWSTH010000050">
    <property type="protein sequence ID" value="MDW5596239.1"/>
    <property type="molecule type" value="Genomic_DNA"/>
</dbReference>
<accession>A0ABU4HVZ4</accession>
<dbReference type="InterPro" id="IPR006059">
    <property type="entry name" value="SBP"/>
</dbReference>
<dbReference type="SUPFAM" id="SSF53850">
    <property type="entry name" value="Periplasmic binding protein-like II"/>
    <property type="match status" value="1"/>
</dbReference>
<dbReference type="Gene3D" id="3.40.190.10">
    <property type="entry name" value="Periplasmic binding protein-like II"/>
    <property type="match status" value="2"/>
</dbReference>
<gene>
    <name evidence="1" type="ORF">R7226_17960</name>
</gene>
<organism evidence="1 2">
    <name type="scientific">Conexibacter stalactiti</name>
    <dbReference type="NCBI Taxonomy" id="1940611"/>
    <lineage>
        <taxon>Bacteria</taxon>
        <taxon>Bacillati</taxon>
        <taxon>Actinomycetota</taxon>
        <taxon>Thermoleophilia</taxon>
        <taxon>Solirubrobacterales</taxon>
        <taxon>Conexibacteraceae</taxon>
        <taxon>Conexibacter</taxon>
    </lineage>
</organism>
<dbReference type="InterPro" id="IPR050490">
    <property type="entry name" value="Bact_solute-bd_prot1"/>
</dbReference>
<protein>
    <submittedName>
        <fullName evidence="1">Extracellular solute-binding protein</fullName>
    </submittedName>
</protein>
<proteinExistence type="predicted"/>
<sequence length="400" mass="42653">MSARPLHVAGRRFDPFARALRRQVAAFEDGAAAPPLLEDQWLPLGELRALLLDDGALRDGRLDLALVPTDWLPELIADGHVAPLADALPDDWERAWTPSLRGLQTDADGEVYGAAYHDGPTMLLYRRDLLERAGIEPPRDWEGFLAAARWLSEPAAGRYGTVLAGASDGHNDVYDFVAQLAARGGELLDADGRPAFAGDAGREALRFLHDLWHVHGVVDPAARGWDSVASGARFAAGDGALMVNWAGFAALAQAPGSPTRDLVACAPPPGRALNVYWVLVVGAGSRDLPLARAVARHVASARMDLITAEEGATATRRDSWADPSVQALAPYYAVLEEAHRGAVTMPRTPRLPALTTVLSEMAEAAIWHGEDLSTGLTTAARRAAELLDASPTAHQGAPSR</sequence>
<dbReference type="PANTHER" id="PTHR43649">
    <property type="entry name" value="ARABINOSE-BINDING PROTEIN-RELATED"/>
    <property type="match status" value="1"/>
</dbReference>
<dbReference type="Proteomes" id="UP001284601">
    <property type="component" value="Unassembled WGS sequence"/>
</dbReference>
<dbReference type="RefSeq" id="WP_318598621.1">
    <property type="nucleotide sequence ID" value="NZ_JAWSTH010000050.1"/>
</dbReference>
<evidence type="ECO:0000313" key="1">
    <source>
        <dbReference type="EMBL" id="MDW5596239.1"/>
    </source>
</evidence>
<comment type="caution">
    <text evidence="1">The sequence shown here is derived from an EMBL/GenBank/DDBJ whole genome shotgun (WGS) entry which is preliminary data.</text>
</comment>
<evidence type="ECO:0000313" key="2">
    <source>
        <dbReference type="Proteomes" id="UP001284601"/>
    </source>
</evidence>
<keyword evidence="2" id="KW-1185">Reference proteome</keyword>
<dbReference type="PANTHER" id="PTHR43649:SF12">
    <property type="entry name" value="DIACETYLCHITOBIOSE BINDING PROTEIN DASA"/>
    <property type="match status" value="1"/>
</dbReference>
<reference evidence="2" key="1">
    <citation type="submission" date="2023-07" db="EMBL/GenBank/DDBJ databases">
        <title>Conexibacter stalactiti sp. nov., isolated from stalactites in a lava cave and emended description of the genus Conexibacter.</title>
        <authorList>
            <person name="Lee S.D."/>
        </authorList>
    </citation>
    <scope>NUCLEOTIDE SEQUENCE [LARGE SCALE GENOMIC DNA]</scope>
    <source>
        <strain evidence="2">KCTC 39840</strain>
    </source>
</reference>
<name>A0ABU4HVZ4_9ACTN</name>